<dbReference type="AlphaFoldDB" id="A0A844ARQ0"/>
<sequence>MASRPRNVDLGPLYLQVGEEDASQGWTPPASGADSNDVARFQALLHKGRERHQQTDTTPEAQLWAVNAPEPQELANTDDVAAEIAHLWVGVGTSSAREVRVGLRATLLADTSVRLYEAQGELRVEFSCGTNRAALWLQRKLPVLAKEVGQRLQRPLELSVRMSDGTLAASCRWSNDARDGEQA</sequence>
<accession>A0A844ARQ0</accession>
<evidence type="ECO:0000313" key="2">
    <source>
        <dbReference type="Proteomes" id="UP000487350"/>
    </source>
</evidence>
<keyword evidence="2" id="KW-1185">Reference proteome</keyword>
<dbReference type="EMBL" id="WJBU01000006">
    <property type="protein sequence ID" value="MRD47070.1"/>
    <property type="molecule type" value="Genomic_DNA"/>
</dbReference>
<dbReference type="RefSeq" id="WP_153584410.1">
    <property type="nucleotide sequence ID" value="NZ_WJBU01000006.1"/>
</dbReference>
<reference evidence="1 2" key="1">
    <citation type="submission" date="2019-11" db="EMBL/GenBank/DDBJ databases">
        <title>Caenimonas koreensis gen. nov., sp. nov., isolated from activated sludge.</title>
        <authorList>
            <person name="Seung H.R."/>
        </authorList>
    </citation>
    <scope>NUCLEOTIDE SEQUENCE [LARGE SCALE GENOMIC DNA]</scope>
    <source>
        <strain evidence="1 2">EMB320</strain>
    </source>
</reference>
<name>A0A844ARQ0_9BURK</name>
<dbReference type="Proteomes" id="UP000487350">
    <property type="component" value="Unassembled WGS sequence"/>
</dbReference>
<gene>
    <name evidence="1" type="ORF">GHT07_07255</name>
</gene>
<evidence type="ECO:0000313" key="1">
    <source>
        <dbReference type="EMBL" id="MRD47070.1"/>
    </source>
</evidence>
<dbReference type="OrthoDB" id="9838565at2"/>
<proteinExistence type="predicted"/>
<organism evidence="1 2">
    <name type="scientific">Caenimonas koreensis DSM 17982</name>
    <dbReference type="NCBI Taxonomy" id="1121255"/>
    <lineage>
        <taxon>Bacteria</taxon>
        <taxon>Pseudomonadati</taxon>
        <taxon>Pseudomonadota</taxon>
        <taxon>Betaproteobacteria</taxon>
        <taxon>Burkholderiales</taxon>
        <taxon>Comamonadaceae</taxon>
        <taxon>Caenimonas</taxon>
    </lineage>
</organism>
<protein>
    <submittedName>
        <fullName evidence="1">Uncharacterized protein</fullName>
    </submittedName>
</protein>
<comment type="caution">
    <text evidence="1">The sequence shown here is derived from an EMBL/GenBank/DDBJ whole genome shotgun (WGS) entry which is preliminary data.</text>
</comment>